<evidence type="ECO:0000256" key="6">
    <source>
        <dbReference type="RuleBase" id="RU003943"/>
    </source>
</evidence>
<evidence type="ECO:0000256" key="4">
    <source>
        <dbReference type="ARBA" id="ARBA00022989"/>
    </source>
</evidence>
<keyword evidence="6" id="KW-0813">Transport</keyword>
<keyword evidence="9" id="KW-1185">Reference proteome</keyword>
<dbReference type="Proteomes" id="UP001597285">
    <property type="component" value="Unassembled WGS sequence"/>
</dbReference>
<evidence type="ECO:0000313" key="8">
    <source>
        <dbReference type="EMBL" id="MFD1798462.1"/>
    </source>
</evidence>
<evidence type="ECO:0000256" key="5">
    <source>
        <dbReference type="ARBA" id="ARBA00023136"/>
    </source>
</evidence>
<proteinExistence type="inferred from homology"/>
<evidence type="ECO:0000256" key="1">
    <source>
        <dbReference type="ARBA" id="ARBA00004141"/>
    </source>
</evidence>
<keyword evidence="4 7" id="KW-1133">Transmembrane helix</keyword>
<evidence type="ECO:0000313" key="9">
    <source>
        <dbReference type="Proteomes" id="UP001597285"/>
    </source>
</evidence>
<feature type="transmembrane region" description="Helical" evidence="7">
    <location>
        <begin position="215"/>
        <end position="238"/>
    </location>
</feature>
<dbReference type="Pfam" id="PF00950">
    <property type="entry name" value="ABC-3"/>
    <property type="match status" value="1"/>
</dbReference>
<name>A0ABW4NLQ8_9LACT</name>
<evidence type="ECO:0000256" key="2">
    <source>
        <dbReference type="ARBA" id="ARBA00008034"/>
    </source>
</evidence>
<dbReference type="Gene3D" id="1.10.3470.10">
    <property type="entry name" value="ABC transporter involved in vitamin B12 uptake, BtuC"/>
    <property type="match status" value="1"/>
</dbReference>
<comment type="subcellular location">
    <subcellularLocation>
        <location evidence="6">Cell membrane</location>
        <topology evidence="6">Multi-pass membrane protein</topology>
    </subcellularLocation>
    <subcellularLocation>
        <location evidence="1">Membrane</location>
        <topology evidence="1">Multi-pass membrane protein</topology>
    </subcellularLocation>
</comment>
<keyword evidence="3 6" id="KW-0812">Transmembrane</keyword>
<feature type="transmembrane region" description="Helical" evidence="7">
    <location>
        <begin position="244"/>
        <end position="262"/>
    </location>
</feature>
<dbReference type="InterPro" id="IPR001626">
    <property type="entry name" value="ABC_TroCD"/>
</dbReference>
<feature type="transmembrane region" description="Helical" evidence="7">
    <location>
        <begin position="175"/>
        <end position="203"/>
    </location>
</feature>
<dbReference type="EMBL" id="JBHUFF010000005">
    <property type="protein sequence ID" value="MFD1798462.1"/>
    <property type="molecule type" value="Genomic_DNA"/>
</dbReference>
<protein>
    <submittedName>
        <fullName evidence="8">Metal ABC transporter permease</fullName>
    </submittedName>
</protein>
<accession>A0ABW4NLQ8</accession>
<organism evidence="8 9">
    <name type="scientific">Carnobacterium antarcticum</name>
    <dbReference type="NCBI Taxonomy" id="2126436"/>
    <lineage>
        <taxon>Bacteria</taxon>
        <taxon>Bacillati</taxon>
        <taxon>Bacillota</taxon>
        <taxon>Bacilli</taxon>
        <taxon>Lactobacillales</taxon>
        <taxon>Carnobacteriaceae</taxon>
        <taxon>Carnobacterium</taxon>
    </lineage>
</organism>
<evidence type="ECO:0000256" key="7">
    <source>
        <dbReference type="SAM" id="Phobius"/>
    </source>
</evidence>
<keyword evidence="5 7" id="KW-0472">Membrane</keyword>
<dbReference type="SUPFAM" id="SSF81345">
    <property type="entry name" value="ABC transporter involved in vitamin B12 uptake, BtuC"/>
    <property type="match status" value="1"/>
</dbReference>
<feature type="transmembrane region" description="Helical" evidence="7">
    <location>
        <begin position="87"/>
        <end position="107"/>
    </location>
</feature>
<dbReference type="PANTHER" id="PTHR30477:SF0">
    <property type="entry name" value="METAL TRANSPORT SYSTEM MEMBRANE PROTEIN TM_0125-RELATED"/>
    <property type="match status" value="1"/>
</dbReference>
<feature type="transmembrane region" description="Helical" evidence="7">
    <location>
        <begin position="132"/>
        <end position="149"/>
    </location>
</feature>
<dbReference type="PANTHER" id="PTHR30477">
    <property type="entry name" value="ABC-TRANSPORTER METAL-BINDING PROTEIN"/>
    <property type="match status" value="1"/>
</dbReference>
<comment type="similarity">
    <text evidence="2 6">Belongs to the ABC-3 integral membrane protein family.</text>
</comment>
<feature type="transmembrane region" description="Helical" evidence="7">
    <location>
        <begin position="12"/>
        <end position="32"/>
    </location>
</feature>
<reference evidence="9" key="1">
    <citation type="journal article" date="2019" name="Int. J. Syst. Evol. Microbiol.">
        <title>The Global Catalogue of Microorganisms (GCM) 10K type strain sequencing project: providing services to taxonomists for standard genome sequencing and annotation.</title>
        <authorList>
            <consortium name="The Broad Institute Genomics Platform"/>
            <consortium name="The Broad Institute Genome Sequencing Center for Infectious Disease"/>
            <person name="Wu L."/>
            <person name="Ma J."/>
        </authorList>
    </citation>
    <scope>NUCLEOTIDE SEQUENCE [LARGE SCALE GENOMIC DNA]</scope>
    <source>
        <strain evidence="9">KCTC 42143</strain>
    </source>
</reference>
<comment type="caution">
    <text evidence="8">The sequence shown here is derived from an EMBL/GenBank/DDBJ whole genome shotgun (WGS) entry which is preliminary data.</text>
</comment>
<dbReference type="CDD" id="cd06550">
    <property type="entry name" value="TM_ABC_iron-siderophores_like"/>
    <property type="match status" value="1"/>
</dbReference>
<dbReference type="InterPro" id="IPR037294">
    <property type="entry name" value="ABC_BtuC-like"/>
</dbReference>
<gene>
    <name evidence="8" type="ORF">ACFSBK_01115</name>
</gene>
<feature type="transmembrane region" description="Helical" evidence="7">
    <location>
        <begin position="44"/>
        <end position="75"/>
    </location>
</feature>
<sequence length="288" mass="31401">MEMFFYGFMQRAFQASFLIAVIAPILGLFLILRRQSLMADTLSHISLAGIALGLLLNINPTVMTLVVVVIAAVLIDYLRMLYKSYTEISIAILMSAGMAIALVLMSLNDGGSNASIQQYLFGSIVTINQEQVYLLGALFVMVVGLFLVFRKPMYVLTFDEDTAFTAGLPTKLMSIIFNVITGVTIAVVMPIVGALLVSAIIILPAAIAMRLSKSFNIVILMGVIIGIIGMFTGLTASYQYGTPPGATITLVFIVIFIITIFIKKSVNQVKYKKSRTPLAYSEKPENKK</sequence>
<evidence type="ECO:0000256" key="3">
    <source>
        <dbReference type="ARBA" id="ARBA00022692"/>
    </source>
</evidence>
<dbReference type="RefSeq" id="WP_058919657.1">
    <property type="nucleotide sequence ID" value="NZ_JBHSQC010000024.1"/>
</dbReference>